<evidence type="ECO:0000313" key="8">
    <source>
        <dbReference type="EMBL" id="RUT13464.1"/>
    </source>
</evidence>
<sequence length="147" mass="16519">MSIVSQQKNRKVAATLAFACTVLPMPIAGLHKFYLGQPLWGLLYLLLSWTPIPRVASAIEGFWYLVQDSEEFDLNFNSEFGELGMSGTSVTNLANFSILSKRPSTTVMPARVSAIADAMRELDNLRQEGLISEYEFEQKRRQLLDSI</sequence>
<dbReference type="Pfam" id="PF05154">
    <property type="entry name" value="TM2"/>
    <property type="match status" value="1"/>
</dbReference>
<feature type="domain" description="TM2" evidence="6">
    <location>
        <begin position="7"/>
        <end position="61"/>
    </location>
</feature>
<proteinExistence type="predicted"/>
<evidence type="ECO:0000256" key="2">
    <source>
        <dbReference type="ARBA" id="ARBA00022692"/>
    </source>
</evidence>
<dbReference type="Pfam" id="PF09851">
    <property type="entry name" value="SHOCT"/>
    <property type="match status" value="1"/>
</dbReference>
<gene>
    <name evidence="8" type="ORF">DSM107010_10870</name>
</gene>
<reference evidence="8 9" key="1">
    <citation type="journal article" date="2019" name="Genome Biol. Evol.">
        <title>Day and night: Metabolic profiles and evolutionary relationships of six axenic non-marine cyanobacteria.</title>
        <authorList>
            <person name="Will S.E."/>
            <person name="Henke P."/>
            <person name="Boedeker C."/>
            <person name="Huang S."/>
            <person name="Brinkmann H."/>
            <person name="Rohde M."/>
            <person name="Jarek M."/>
            <person name="Friedl T."/>
            <person name="Seufert S."/>
            <person name="Schumacher M."/>
            <person name="Overmann J."/>
            <person name="Neumann-Schaal M."/>
            <person name="Petersen J."/>
        </authorList>
    </citation>
    <scope>NUCLEOTIDE SEQUENCE [LARGE SCALE GENOMIC DNA]</scope>
    <source>
        <strain evidence="8 9">SAG 39.79</strain>
    </source>
</reference>
<evidence type="ECO:0000259" key="7">
    <source>
        <dbReference type="Pfam" id="PF09851"/>
    </source>
</evidence>
<name>A0AB37UPU0_9CYAN</name>
<keyword evidence="4 5" id="KW-0472">Membrane</keyword>
<evidence type="ECO:0008006" key="10">
    <source>
        <dbReference type="Google" id="ProtNLM"/>
    </source>
</evidence>
<accession>A0AB37UPU0</accession>
<organism evidence="8 9">
    <name type="scientific">Chroococcidiopsis cubana SAG 39.79</name>
    <dbReference type="NCBI Taxonomy" id="388085"/>
    <lineage>
        <taxon>Bacteria</taxon>
        <taxon>Bacillati</taxon>
        <taxon>Cyanobacteriota</taxon>
        <taxon>Cyanophyceae</taxon>
        <taxon>Chroococcidiopsidales</taxon>
        <taxon>Chroococcidiopsidaceae</taxon>
        <taxon>Chroococcidiopsis</taxon>
    </lineage>
</organism>
<comment type="caution">
    <text evidence="8">The sequence shown here is derived from an EMBL/GenBank/DDBJ whole genome shotgun (WGS) entry which is preliminary data.</text>
</comment>
<dbReference type="GO" id="GO:0016020">
    <property type="term" value="C:membrane"/>
    <property type="evidence" value="ECO:0007669"/>
    <property type="project" value="UniProtKB-SubCell"/>
</dbReference>
<keyword evidence="3 5" id="KW-1133">Transmembrane helix</keyword>
<dbReference type="EMBL" id="RSCK01000006">
    <property type="protein sequence ID" value="RUT13464.1"/>
    <property type="molecule type" value="Genomic_DNA"/>
</dbReference>
<feature type="transmembrane region" description="Helical" evidence="5">
    <location>
        <begin position="12"/>
        <end position="30"/>
    </location>
</feature>
<feature type="domain" description="SHOCT" evidence="7">
    <location>
        <begin position="117"/>
        <end position="144"/>
    </location>
</feature>
<dbReference type="RefSeq" id="WP_015153159.1">
    <property type="nucleotide sequence ID" value="NZ_JAVKZF010000002.1"/>
</dbReference>
<dbReference type="AlphaFoldDB" id="A0AB37UPU0"/>
<evidence type="ECO:0000256" key="5">
    <source>
        <dbReference type="SAM" id="Phobius"/>
    </source>
</evidence>
<evidence type="ECO:0000256" key="3">
    <source>
        <dbReference type="ARBA" id="ARBA00022989"/>
    </source>
</evidence>
<evidence type="ECO:0000256" key="1">
    <source>
        <dbReference type="ARBA" id="ARBA00004141"/>
    </source>
</evidence>
<dbReference type="InterPro" id="IPR007829">
    <property type="entry name" value="TM2"/>
</dbReference>
<evidence type="ECO:0000256" key="4">
    <source>
        <dbReference type="ARBA" id="ARBA00023136"/>
    </source>
</evidence>
<keyword evidence="9" id="KW-1185">Reference proteome</keyword>
<keyword evidence="2 5" id="KW-0812">Transmembrane</keyword>
<comment type="subcellular location">
    <subcellularLocation>
        <location evidence="1">Membrane</location>
        <topology evidence="1">Multi-pass membrane protein</topology>
    </subcellularLocation>
</comment>
<dbReference type="Proteomes" id="UP000282574">
    <property type="component" value="Unassembled WGS sequence"/>
</dbReference>
<evidence type="ECO:0000259" key="6">
    <source>
        <dbReference type="Pfam" id="PF05154"/>
    </source>
</evidence>
<evidence type="ECO:0000313" key="9">
    <source>
        <dbReference type="Proteomes" id="UP000282574"/>
    </source>
</evidence>
<protein>
    <recommendedName>
        <fullName evidence="10">SHOCT domain-containing protein</fullName>
    </recommendedName>
</protein>
<dbReference type="InterPro" id="IPR018649">
    <property type="entry name" value="SHOCT"/>
</dbReference>